<keyword evidence="2" id="KW-0732">Signal</keyword>
<evidence type="ECO:0000256" key="1">
    <source>
        <dbReference type="SAM" id="Phobius"/>
    </source>
</evidence>
<dbReference type="AlphaFoldDB" id="A0A2M3ZRP3"/>
<organism evidence="3">
    <name type="scientific">Anopheles braziliensis</name>
    <dbReference type="NCBI Taxonomy" id="58242"/>
    <lineage>
        <taxon>Eukaryota</taxon>
        <taxon>Metazoa</taxon>
        <taxon>Ecdysozoa</taxon>
        <taxon>Arthropoda</taxon>
        <taxon>Hexapoda</taxon>
        <taxon>Insecta</taxon>
        <taxon>Pterygota</taxon>
        <taxon>Neoptera</taxon>
        <taxon>Endopterygota</taxon>
        <taxon>Diptera</taxon>
        <taxon>Nematocera</taxon>
        <taxon>Culicoidea</taxon>
        <taxon>Culicidae</taxon>
        <taxon>Anophelinae</taxon>
        <taxon>Anopheles</taxon>
    </lineage>
</organism>
<keyword evidence="1" id="KW-1133">Transmembrane helix</keyword>
<dbReference type="EMBL" id="GGFM01010448">
    <property type="protein sequence ID" value="MBW31199.1"/>
    <property type="molecule type" value="Transcribed_RNA"/>
</dbReference>
<proteinExistence type="predicted"/>
<accession>A0A2M3ZRP3</accession>
<evidence type="ECO:0000313" key="3">
    <source>
        <dbReference type="EMBL" id="MBW31199.1"/>
    </source>
</evidence>
<feature type="chain" id="PRO_5014941143" evidence="2">
    <location>
        <begin position="25"/>
        <end position="105"/>
    </location>
</feature>
<feature type="transmembrane region" description="Helical" evidence="1">
    <location>
        <begin position="62"/>
        <end position="83"/>
    </location>
</feature>
<sequence length="105" mass="12326">MIRFEAGLLFTALCHLLSFEHAIARFLFLFSHALLHRTHTHTHTGFWDPPNDYFFTQLRQPAHSWLLGCWGFTIDILFATFVSTTSTITNSKRETDQPIRQECLW</sequence>
<protein>
    <submittedName>
        <fullName evidence="3">Putative secreted peptide</fullName>
    </submittedName>
</protein>
<reference evidence="3" key="1">
    <citation type="submission" date="2018-01" db="EMBL/GenBank/DDBJ databases">
        <title>An insight into the sialome of Amazonian anophelines.</title>
        <authorList>
            <person name="Ribeiro J.M."/>
            <person name="Scarpassa V."/>
            <person name="Calvo E."/>
        </authorList>
    </citation>
    <scope>NUCLEOTIDE SEQUENCE</scope>
    <source>
        <tissue evidence="3">Salivary glands</tissue>
    </source>
</reference>
<name>A0A2M3ZRP3_9DIPT</name>
<keyword evidence="1" id="KW-0812">Transmembrane</keyword>
<keyword evidence="1" id="KW-0472">Membrane</keyword>
<evidence type="ECO:0000256" key="2">
    <source>
        <dbReference type="SAM" id="SignalP"/>
    </source>
</evidence>
<feature type="signal peptide" evidence="2">
    <location>
        <begin position="1"/>
        <end position="24"/>
    </location>
</feature>